<proteinExistence type="predicted"/>
<evidence type="ECO:0000313" key="2">
    <source>
        <dbReference type="Proteomes" id="UP001302676"/>
    </source>
</evidence>
<reference evidence="1" key="2">
    <citation type="submission" date="2023-05" db="EMBL/GenBank/DDBJ databases">
        <authorList>
            <consortium name="Lawrence Berkeley National Laboratory"/>
            <person name="Steindorff A."/>
            <person name="Hensen N."/>
            <person name="Bonometti L."/>
            <person name="Westerberg I."/>
            <person name="Brannstrom I.O."/>
            <person name="Guillou S."/>
            <person name="Cros-Aarteil S."/>
            <person name="Calhoun S."/>
            <person name="Haridas S."/>
            <person name="Kuo A."/>
            <person name="Mondo S."/>
            <person name="Pangilinan J."/>
            <person name="Riley R."/>
            <person name="Labutti K."/>
            <person name="Andreopoulos B."/>
            <person name="Lipzen A."/>
            <person name="Chen C."/>
            <person name="Yanf M."/>
            <person name="Daum C."/>
            <person name="Ng V."/>
            <person name="Clum A."/>
            <person name="Ohm R."/>
            <person name="Martin F."/>
            <person name="Silar P."/>
            <person name="Natvig D."/>
            <person name="Lalanne C."/>
            <person name="Gautier V."/>
            <person name="Ament-Velasquez S.L."/>
            <person name="Kruys A."/>
            <person name="Hutchinson M.I."/>
            <person name="Powell A.J."/>
            <person name="Barry K."/>
            <person name="Miller A.N."/>
            <person name="Grigoriev I.V."/>
            <person name="Debuchy R."/>
            <person name="Gladieux P."/>
            <person name="Thoren M.H."/>
            <person name="Johannesson H."/>
        </authorList>
    </citation>
    <scope>NUCLEOTIDE SEQUENCE</scope>
    <source>
        <strain evidence="1">CBS 141.50</strain>
    </source>
</reference>
<accession>A0AAN6UW23</accession>
<name>A0AAN6UW23_9PEZI</name>
<evidence type="ECO:0000313" key="1">
    <source>
        <dbReference type="EMBL" id="KAK4140283.1"/>
    </source>
</evidence>
<keyword evidence="2" id="KW-1185">Reference proteome</keyword>
<dbReference type="GeneID" id="87818637"/>
<dbReference type="EMBL" id="MU853636">
    <property type="protein sequence ID" value="KAK4140283.1"/>
    <property type="molecule type" value="Genomic_DNA"/>
</dbReference>
<dbReference type="Proteomes" id="UP001302676">
    <property type="component" value="Unassembled WGS sequence"/>
</dbReference>
<gene>
    <name evidence="1" type="ORF">C8A04DRAFT_32241</name>
</gene>
<protein>
    <submittedName>
        <fullName evidence="1">Uncharacterized protein</fullName>
    </submittedName>
</protein>
<dbReference type="RefSeq" id="XP_062633654.1">
    <property type="nucleotide sequence ID" value="XM_062782024.1"/>
</dbReference>
<feature type="non-terminal residue" evidence="1">
    <location>
        <position position="569"/>
    </location>
</feature>
<dbReference type="AlphaFoldDB" id="A0AAN6UW23"/>
<comment type="caution">
    <text evidence="1">The sequence shown here is derived from an EMBL/GenBank/DDBJ whole genome shotgun (WGS) entry which is preliminary data.</text>
</comment>
<sequence length="569" mass="63037">MDDLPVKPAAGFRLMGTLPDHQEPLQPPKTIIVYVNGIRNPGLKPQFFPDVHLPSQPVNVDFIACVEQEDSGIAIFKRQVDHLLSEVDKIIPQLTPENVSIAIWADDIGGTLVKQVFSGTPHRGSLIYSFHTAVQNLIQTGFPNVLGDWFPKTSKTLSRHMKSINQGFRHICHNFSIINYYERPSPSDAAPFQVLLLYECATLSVPNEINIGVNRTHDKLRILVGTEAHAAHSYLLDATIKDWNEFQYIFDLLQPASPAQTDHDVHSQSSWHPSANLIDAFPDDSGLSAWLSDLDGPRYLTISPRTNLDPRAILSSLAQAIYDIQSVLHISILFLHVACEDVQILQDIDYVLGKTEAKVQMVLLAVPGLTLGVEDDNIARLHGLDDALEGPAVSLNNDISERTLVSASQGSNMLRKMLLSQAALETALLGTLQSFLPELGRQETLTLTWIAFATRPFNLQELDWAIAQDQAQKCQLKDSGTKKLTAFQLVTRLQVVLPGLLEIKSDNRVVQCISYSKVREILSKSRNNSLGEEWSPHLYLAETCLGTFRDATALNEFAKSGGHPPDRSG</sequence>
<organism evidence="1 2">
    <name type="scientific">Dichotomopilus funicola</name>
    <dbReference type="NCBI Taxonomy" id="1934379"/>
    <lineage>
        <taxon>Eukaryota</taxon>
        <taxon>Fungi</taxon>
        <taxon>Dikarya</taxon>
        <taxon>Ascomycota</taxon>
        <taxon>Pezizomycotina</taxon>
        <taxon>Sordariomycetes</taxon>
        <taxon>Sordariomycetidae</taxon>
        <taxon>Sordariales</taxon>
        <taxon>Chaetomiaceae</taxon>
        <taxon>Dichotomopilus</taxon>
    </lineage>
</organism>
<reference evidence="1" key="1">
    <citation type="journal article" date="2023" name="Mol. Phylogenet. Evol.">
        <title>Genome-scale phylogeny and comparative genomics of the fungal order Sordariales.</title>
        <authorList>
            <person name="Hensen N."/>
            <person name="Bonometti L."/>
            <person name="Westerberg I."/>
            <person name="Brannstrom I.O."/>
            <person name="Guillou S."/>
            <person name="Cros-Aarteil S."/>
            <person name="Calhoun S."/>
            <person name="Haridas S."/>
            <person name="Kuo A."/>
            <person name="Mondo S."/>
            <person name="Pangilinan J."/>
            <person name="Riley R."/>
            <person name="LaButti K."/>
            <person name="Andreopoulos B."/>
            <person name="Lipzen A."/>
            <person name="Chen C."/>
            <person name="Yan M."/>
            <person name="Daum C."/>
            <person name="Ng V."/>
            <person name="Clum A."/>
            <person name="Steindorff A."/>
            <person name="Ohm R.A."/>
            <person name="Martin F."/>
            <person name="Silar P."/>
            <person name="Natvig D.O."/>
            <person name="Lalanne C."/>
            <person name="Gautier V."/>
            <person name="Ament-Velasquez S.L."/>
            <person name="Kruys A."/>
            <person name="Hutchinson M.I."/>
            <person name="Powell A.J."/>
            <person name="Barry K."/>
            <person name="Miller A.N."/>
            <person name="Grigoriev I.V."/>
            <person name="Debuchy R."/>
            <person name="Gladieux P."/>
            <person name="Hiltunen Thoren M."/>
            <person name="Johannesson H."/>
        </authorList>
    </citation>
    <scope>NUCLEOTIDE SEQUENCE</scope>
    <source>
        <strain evidence="1">CBS 141.50</strain>
    </source>
</reference>